<evidence type="ECO:0000313" key="9">
    <source>
        <dbReference type="Proteomes" id="UP000034544"/>
    </source>
</evidence>
<reference evidence="8 9" key="1">
    <citation type="journal article" date="2015" name="Nature">
        <title>rRNA introns, odd ribosomes, and small enigmatic genomes across a large radiation of phyla.</title>
        <authorList>
            <person name="Brown C.T."/>
            <person name="Hug L.A."/>
            <person name="Thomas B.C."/>
            <person name="Sharon I."/>
            <person name="Castelle C.J."/>
            <person name="Singh A."/>
            <person name="Wilkins M.J."/>
            <person name="Williams K.H."/>
            <person name="Banfield J.F."/>
        </authorList>
    </citation>
    <scope>NUCLEOTIDE SEQUENCE [LARGE SCALE GENOMIC DNA]</scope>
</reference>
<dbReference type="Proteomes" id="UP000034544">
    <property type="component" value="Unassembled WGS sequence"/>
</dbReference>
<evidence type="ECO:0000256" key="6">
    <source>
        <dbReference type="RuleBase" id="RU361167"/>
    </source>
</evidence>
<keyword evidence="6" id="KW-0119">Carbohydrate metabolism</keyword>
<keyword evidence="6" id="KW-0624">Polysaccharide degradation</keyword>
<evidence type="ECO:0000256" key="3">
    <source>
        <dbReference type="ARBA" id="ARBA00022801"/>
    </source>
</evidence>
<dbReference type="EMBL" id="LCBF01000003">
    <property type="protein sequence ID" value="KKS07713.1"/>
    <property type="molecule type" value="Genomic_DNA"/>
</dbReference>
<keyword evidence="7" id="KW-0812">Transmembrane</keyword>
<dbReference type="GO" id="GO:0000272">
    <property type="term" value="P:polysaccharide catabolic process"/>
    <property type="evidence" value="ECO:0007669"/>
    <property type="project" value="UniProtKB-KW"/>
</dbReference>
<evidence type="ECO:0000313" key="8">
    <source>
        <dbReference type="EMBL" id="KKS07713.1"/>
    </source>
</evidence>
<dbReference type="AlphaFoldDB" id="A0A0G0Z478"/>
<evidence type="ECO:0000256" key="5">
    <source>
        <dbReference type="PROSITE-ProRule" id="PRU10058"/>
    </source>
</evidence>
<dbReference type="Pfam" id="PF01270">
    <property type="entry name" value="Glyco_hydro_8"/>
    <property type="match status" value="1"/>
</dbReference>
<accession>A0A0G0Z478</accession>
<evidence type="ECO:0000256" key="7">
    <source>
        <dbReference type="SAM" id="Phobius"/>
    </source>
</evidence>
<dbReference type="Gene3D" id="1.50.10.10">
    <property type="match status" value="1"/>
</dbReference>
<dbReference type="InterPro" id="IPR019834">
    <property type="entry name" value="Glyco_hydro_8_CS"/>
</dbReference>
<keyword evidence="7" id="KW-0472">Membrane</keyword>
<keyword evidence="3 6" id="KW-0378">Hydrolase</keyword>
<dbReference type="GO" id="GO:0004553">
    <property type="term" value="F:hydrolase activity, hydrolyzing O-glycosyl compounds"/>
    <property type="evidence" value="ECO:0007669"/>
    <property type="project" value="InterPro"/>
</dbReference>
<organism evidence="8 9">
    <name type="scientific">candidate division WWE3 bacterium GW2011_GWE1_41_27</name>
    <dbReference type="NCBI Taxonomy" id="1619131"/>
    <lineage>
        <taxon>Bacteria</taxon>
        <taxon>Katanobacteria</taxon>
    </lineage>
</organism>
<dbReference type="EC" id="3.2.1.-" evidence="6"/>
<dbReference type="SUPFAM" id="SSF48208">
    <property type="entry name" value="Six-hairpin glycosidases"/>
    <property type="match status" value="1"/>
</dbReference>
<name>A0A0G0Z478_UNCKA</name>
<protein>
    <recommendedName>
        <fullName evidence="6">Glucanase</fullName>
        <ecNumber evidence="6">3.2.1.-</ecNumber>
    </recommendedName>
</protein>
<proteinExistence type="inferred from homology"/>
<sequence>MLKKYKTVITISLLILLVYLLRIFIFPKIAEKISPMPGIRSAENNNTFVDTYPNQVIENLWISYRDKIQKDGRVIDRSRDYLTTSEGQSYALLRSVWMDDKDTFDRVLKWTTNNLGKREDDQLFAWKWGKNKEGNWDILVDEGGMNTASDADQDIALALIFAFKRWNDTNYLTYATDILNDMWDKEVLELNGEYYMLAGNWAKDEPSPTINPSYFSFAAYSVFAQVDPYHPWMKLKETSYRVLTKATENPLNYPTSANIPPDWVSLNRQTGEIFSVVHDDKTTNFSDDAFRTVWRVGLDWTWYKNPAALEYLNKLTFLKNEWRNNNRLLGSYKHNGDPEVEYESYSMYGSVLSYFVSADPELGREVYERKIAPLYNTDTEEFTQELGYYSENWVWFGMALYHDKLTNLYESIKP</sequence>
<feature type="active site" description="Nucleophile" evidence="5">
    <location>
        <position position="150"/>
    </location>
</feature>
<keyword evidence="7" id="KW-1133">Transmembrane helix</keyword>
<dbReference type="PRINTS" id="PR00735">
    <property type="entry name" value="GLHYDRLASE8"/>
</dbReference>
<dbReference type="InterPro" id="IPR008928">
    <property type="entry name" value="6-hairpin_glycosidase_sf"/>
</dbReference>
<feature type="transmembrane region" description="Helical" evidence="7">
    <location>
        <begin position="7"/>
        <end position="26"/>
    </location>
</feature>
<dbReference type="PROSITE" id="PS00812">
    <property type="entry name" value="GLYCOSYL_HYDROL_F8"/>
    <property type="match status" value="1"/>
</dbReference>
<evidence type="ECO:0000256" key="2">
    <source>
        <dbReference type="ARBA" id="ARBA00022729"/>
    </source>
</evidence>
<keyword evidence="2" id="KW-0732">Signal</keyword>
<dbReference type="InterPro" id="IPR002037">
    <property type="entry name" value="Glyco_hydro_8"/>
</dbReference>
<keyword evidence="4 6" id="KW-0326">Glycosidase</keyword>
<comment type="similarity">
    <text evidence="1 6">Belongs to the glycosyl hydrolase 8 (cellulase D) family.</text>
</comment>
<comment type="caution">
    <text evidence="8">The sequence shown here is derived from an EMBL/GenBank/DDBJ whole genome shotgun (WGS) entry which is preliminary data.</text>
</comment>
<evidence type="ECO:0000256" key="1">
    <source>
        <dbReference type="ARBA" id="ARBA00009209"/>
    </source>
</evidence>
<evidence type="ECO:0000256" key="4">
    <source>
        <dbReference type="ARBA" id="ARBA00023295"/>
    </source>
</evidence>
<gene>
    <name evidence="8" type="ORF">UU59_C0003G0013</name>
</gene>
<dbReference type="InterPro" id="IPR012341">
    <property type="entry name" value="6hp_glycosidase-like_sf"/>
</dbReference>